<name>A0A6J6TUT6_9ZZZZ</name>
<evidence type="ECO:0000256" key="1">
    <source>
        <dbReference type="SAM" id="MobiDB-lite"/>
    </source>
</evidence>
<dbReference type="AlphaFoldDB" id="A0A6J6TUT6"/>
<keyword evidence="2" id="KW-0812">Transmembrane</keyword>
<gene>
    <name evidence="3" type="ORF">UFOPK2761_01997</name>
</gene>
<keyword evidence="2" id="KW-1133">Transmembrane helix</keyword>
<sequence>MRPVRGSQDAEPPGPDPLVRDDTVLDESPRGASRPGARRTVLVVLPLLVGLAVTGGVGGRLLLGETEPASATGSVTCWDGEEVDAPEQCVRPRGTDGLTRVFPSFRPDQVDCVDELERNPTYTRPAMWTCKQSIGGRPVAVTYSEVTARKPAVRFLDDLHGEDARGVVRTLRGGATAQVWTPQATDDGAWEGSLLLREGPYAVTVRAQLRSDAARALERRVLVRAPEEWRADAAG</sequence>
<evidence type="ECO:0000313" key="3">
    <source>
        <dbReference type="EMBL" id="CAB4751370.1"/>
    </source>
</evidence>
<proteinExistence type="predicted"/>
<protein>
    <submittedName>
        <fullName evidence="3">Unannotated protein</fullName>
    </submittedName>
</protein>
<feature type="transmembrane region" description="Helical" evidence="2">
    <location>
        <begin position="40"/>
        <end position="63"/>
    </location>
</feature>
<feature type="region of interest" description="Disordered" evidence="1">
    <location>
        <begin position="1"/>
        <end position="35"/>
    </location>
</feature>
<feature type="compositionally biased region" description="Basic and acidic residues" evidence="1">
    <location>
        <begin position="18"/>
        <end position="29"/>
    </location>
</feature>
<accession>A0A6J6TUT6</accession>
<dbReference type="EMBL" id="CAEZYQ010000015">
    <property type="protein sequence ID" value="CAB4751370.1"/>
    <property type="molecule type" value="Genomic_DNA"/>
</dbReference>
<evidence type="ECO:0000256" key="2">
    <source>
        <dbReference type="SAM" id="Phobius"/>
    </source>
</evidence>
<reference evidence="3" key="1">
    <citation type="submission" date="2020-05" db="EMBL/GenBank/DDBJ databases">
        <authorList>
            <person name="Chiriac C."/>
            <person name="Salcher M."/>
            <person name="Ghai R."/>
            <person name="Kavagutti S V."/>
        </authorList>
    </citation>
    <scope>NUCLEOTIDE SEQUENCE</scope>
</reference>
<organism evidence="3">
    <name type="scientific">freshwater metagenome</name>
    <dbReference type="NCBI Taxonomy" id="449393"/>
    <lineage>
        <taxon>unclassified sequences</taxon>
        <taxon>metagenomes</taxon>
        <taxon>ecological metagenomes</taxon>
    </lineage>
</organism>
<keyword evidence="2" id="KW-0472">Membrane</keyword>